<keyword evidence="3" id="KW-1185">Reference proteome</keyword>
<dbReference type="Proteomes" id="UP000663792">
    <property type="component" value="Unassembled WGS sequence"/>
</dbReference>
<proteinExistence type="predicted"/>
<organism evidence="2 3">
    <name type="scientific">Nakamurella leprariae</name>
    <dbReference type="NCBI Taxonomy" id="2803911"/>
    <lineage>
        <taxon>Bacteria</taxon>
        <taxon>Bacillati</taxon>
        <taxon>Actinomycetota</taxon>
        <taxon>Actinomycetes</taxon>
        <taxon>Nakamurellales</taxon>
        <taxon>Nakamurellaceae</taxon>
        <taxon>Nakamurella</taxon>
    </lineage>
</organism>
<feature type="region of interest" description="Disordered" evidence="1">
    <location>
        <begin position="263"/>
        <end position="288"/>
    </location>
</feature>
<feature type="compositionally biased region" description="Pro residues" evidence="1">
    <location>
        <begin position="275"/>
        <end position="288"/>
    </location>
</feature>
<evidence type="ECO:0000256" key="1">
    <source>
        <dbReference type="SAM" id="MobiDB-lite"/>
    </source>
</evidence>
<feature type="non-terminal residue" evidence="2">
    <location>
        <position position="288"/>
    </location>
</feature>
<gene>
    <name evidence="2" type="ORF">JL106_10920</name>
</gene>
<name>A0A938YH88_9ACTN</name>
<dbReference type="Pfam" id="PF21863">
    <property type="entry name" value="HTH_67"/>
    <property type="match status" value="1"/>
</dbReference>
<dbReference type="AlphaFoldDB" id="A0A938YH88"/>
<dbReference type="InterPro" id="IPR054058">
    <property type="entry name" value="HTH_67"/>
</dbReference>
<comment type="caution">
    <text evidence="2">The sequence shown here is derived from an EMBL/GenBank/DDBJ whole genome shotgun (WGS) entry which is preliminary data.</text>
</comment>
<accession>A0A938YH88</accession>
<evidence type="ECO:0000313" key="2">
    <source>
        <dbReference type="EMBL" id="MBM9467793.1"/>
    </source>
</evidence>
<dbReference type="EMBL" id="JAERWK010000013">
    <property type="protein sequence ID" value="MBM9467793.1"/>
    <property type="molecule type" value="Genomic_DNA"/>
</dbReference>
<sequence length="288" mass="30669">MIEPLTGQVYFSPECHRNYEALGFGPSPSTNAGVAAPNMQAYFTSRGSVMGQVPGEVVTAAFGVFNPEIVVPAVAYGWKTTDAATICAARDDGAIGQLTRLLGAEPEGIDRANELLARAVEPLRPEGHPLYAGLRSLPVPPSKMGTLFRLADMLREYRGDCHTAAWITAGLNATHIGLISELYWGMPPRSYSRSRGWTDEQFDVAEQQLRSRGILDADGTGLTDAGREFREAIEVTTDEQMRPAIDALGDDAEELYALLAPWGAAVGGGPRDPQGRPPPPGPGAPGPA</sequence>
<protein>
    <submittedName>
        <fullName evidence="2">Uncharacterized protein</fullName>
    </submittedName>
</protein>
<dbReference type="NCBIfam" id="NF047719">
    <property type="entry name" value="SCO6745_fam_HTH"/>
    <property type="match status" value="1"/>
</dbReference>
<evidence type="ECO:0000313" key="3">
    <source>
        <dbReference type="Proteomes" id="UP000663792"/>
    </source>
</evidence>
<reference evidence="2" key="1">
    <citation type="submission" date="2021-01" db="EMBL/GenBank/DDBJ databases">
        <title>YIM 132084 draft genome.</title>
        <authorList>
            <person name="An D."/>
        </authorList>
    </citation>
    <scope>NUCLEOTIDE SEQUENCE</scope>
    <source>
        <strain evidence="2">YIM 132084</strain>
    </source>
</reference>